<dbReference type="InterPro" id="IPR001623">
    <property type="entry name" value="DnaJ_domain"/>
</dbReference>
<organism evidence="3 4">
    <name type="scientific">Methylocella tundrae</name>
    <dbReference type="NCBI Taxonomy" id="227605"/>
    <lineage>
        <taxon>Bacteria</taxon>
        <taxon>Pseudomonadati</taxon>
        <taxon>Pseudomonadota</taxon>
        <taxon>Alphaproteobacteria</taxon>
        <taxon>Hyphomicrobiales</taxon>
        <taxon>Beijerinckiaceae</taxon>
        <taxon>Methylocella</taxon>
    </lineage>
</organism>
<dbReference type="PROSITE" id="PS00636">
    <property type="entry name" value="DNAJ_1"/>
    <property type="match status" value="1"/>
</dbReference>
<protein>
    <submittedName>
        <fullName evidence="3">Chaperone DnaJ domain protein</fullName>
    </submittedName>
</protein>
<dbReference type="InterPro" id="IPR036869">
    <property type="entry name" value="J_dom_sf"/>
</dbReference>
<dbReference type="CDD" id="cd06257">
    <property type="entry name" value="DnaJ"/>
    <property type="match status" value="1"/>
</dbReference>
<gene>
    <name evidence="3" type="ORF">MTUNDRAET4_0736</name>
</gene>
<dbReference type="Pfam" id="PF01556">
    <property type="entry name" value="DnaJ_C"/>
    <property type="match status" value="1"/>
</dbReference>
<dbReference type="CDD" id="cd10747">
    <property type="entry name" value="DnaJ_C"/>
    <property type="match status" value="1"/>
</dbReference>
<evidence type="ECO:0000259" key="2">
    <source>
        <dbReference type="PROSITE" id="PS50076"/>
    </source>
</evidence>
<keyword evidence="1" id="KW-0143">Chaperone</keyword>
<dbReference type="PROSITE" id="PS50076">
    <property type="entry name" value="DNAJ_2"/>
    <property type="match status" value="1"/>
</dbReference>
<dbReference type="PANTHER" id="PTHR43096">
    <property type="entry name" value="DNAJ HOMOLOG 1, MITOCHONDRIAL-RELATED"/>
    <property type="match status" value="1"/>
</dbReference>
<name>A0A4U8YUY6_METTU</name>
<proteinExistence type="predicted"/>
<dbReference type="PRINTS" id="PR00625">
    <property type="entry name" value="JDOMAIN"/>
</dbReference>
<dbReference type="AlphaFoldDB" id="A0A4U8YUY6"/>
<dbReference type="Gene3D" id="2.60.260.20">
    <property type="entry name" value="Urease metallochaperone UreE, N-terminal domain"/>
    <property type="match status" value="2"/>
</dbReference>
<dbReference type="Gene3D" id="1.10.287.110">
    <property type="entry name" value="DnaJ domain"/>
    <property type="match status" value="1"/>
</dbReference>
<dbReference type="FunFam" id="2.60.260.20:FF:000013">
    <property type="entry name" value="DnaJ subfamily B member 11"/>
    <property type="match status" value="1"/>
</dbReference>
<dbReference type="KEGG" id="mtun:MTUNDRAET4_0736"/>
<dbReference type="GO" id="GO:0005737">
    <property type="term" value="C:cytoplasm"/>
    <property type="evidence" value="ECO:0007669"/>
    <property type="project" value="TreeGrafter"/>
</dbReference>
<dbReference type="PANTHER" id="PTHR43096:SF52">
    <property type="entry name" value="DNAJ HOMOLOG 1, MITOCHONDRIAL-RELATED"/>
    <property type="match status" value="1"/>
</dbReference>
<dbReference type="InterPro" id="IPR008971">
    <property type="entry name" value="HSP40/DnaJ_pept-bd"/>
</dbReference>
<dbReference type="InterPro" id="IPR018253">
    <property type="entry name" value="DnaJ_domain_CS"/>
</dbReference>
<reference evidence="3 4" key="1">
    <citation type="submission" date="2019-03" db="EMBL/GenBank/DDBJ databases">
        <authorList>
            <person name="Kox A.R. M."/>
        </authorList>
    </citation>
    <scope>NUCLEOTIDE SEQUENCE [LARGE SCALE GENOMIC DNA]</scope>
    <source>
        <strain evidence="3">MTUNDRAET4 annotated genome</strain>
    </source>
</reference>
<dbReference type="GO" id="GO:0042026">
    <property type="term" value="P:protein refolding"/>
    <property type="evidence" value="ECO:0007669"/>
    <property type="project" value="TreeGrafter"/>
</dbReference>
<evidence type="ECO:0000256" key="1">
    <source>
        <dbReference type="ARBA" id="ARBA00023186"/>
    </source>
</evidence>
<dbReference type="EMBL" id="LR536450">
    <property type="protein sequence ID" value="VFU07629.1"/>
    <property type="molecule type" value="Genomic_DNA"/>
</dbReference>
<dbReference type="InterPro" id="IPR002939">
    <property type="entry name" value="DnaJ_C"/>
</dbReference>
<dbReference type="OrthoDB" id="9779889at2"/>
<dbReference type="Proteomes" id="UP000294360">
    <property type="component" value="Chromosome"/>
</dbReference>
<dbReference type="SUPFAM" id="SSF49493">
    <property type="entry name" value="HSP40/DnaJ peptide-binding domain"/>
    <property type="match status" value="2"/>
</dbReference>
<evidence type="ECO:0000313" key="4">
    <source>
        <dbReference type="Proteomes" id="UP000294360"/>
    </source>
</evidence>
<dbReference type="SMART" id="SM00271">
    <property type="entry name" value="DnaJ"/>
    <property type="match status" value="1"/>
</dbReference>
<sequence>MRDPYTVLGVAKTASAAEIKSAFRKLAKKFHPDQSKEPKAKEKFAEIGSAYEILGDEKKRGAFDRGEIDAEGKPRHPGFEGFGAGGPGAGRRAHAGAGSEGFEFNFGGGRPGAGPGGFEAGDIFSELFGAAGRRGGRGAAAPQPRGEDIQASVTVSLGEAVKGGAARVTLATGRTLEVTIPAGIEDGKQIRLKRQGHQSPAGGEPGDAIVTVKIARHPFFRVEGRDLRLDLPVTLYEAVLGGKVNAPTLDGAVELAIPAGSNGGRTLRLRGKGLPNPHGAAGDLLVTLRIVLPDESDPELTNLMRKWESGKPYNPRSDLS</sequence>
<dbReference type="SUPFAM" id="SSF46565">
    <property type="entry name" value="Chaperone J-domain"/>
    <property type="match status" value="1"/>
</dbReference>
<accession>A0A4U8YUY6</accession>
<dbReference type="Pfam" id="PF00226">
    <property type="entry name" value="DnaJ"/>
    <property type="match status" value="1"/>
</dbReference>
<dbReference type="RefSeq" id="WP_134487003.1">
    <property type="nucleotide sequence ID" value="NZ_CP139089.1"/>
</dbReference>
<dbReference type="GO" id="GO:0051082">
    <property type="term" value="F:unfolded protein binding"/>
    <property type="evidence" value="ECO:0007669"/>
    <property type="project" value="InterPro"/>
</dbReference>
<feature type="domain" description="J" evidence="2">
    <location>
        <begin position="3"/>
        <end position="67"/>
    </location>
</feature>
<evidence type="ECO:0000313" key="3">
    <source>
        <dbReference type="EMBL" id="VFU07629.1"/>
    </source>
</evidence>